<accession>A0A7S4RIL8</accession>
<proteinExistence type="predicted"/>
<feature type="region of interest" description="Disordered" evidence="1">
    <location>
        <begin position="185"/>
        <end position="232"/>
    </location>
</feature>
<reference evidence="2" key="1">
    <citation type="submission" date="2021-01" db="EMBL/GenBank/DDBJ databases">
        <authorList>
            <person name="Corre E."/>
            <person name="Pelletier E."/>
            <person name="Niang G."/>
            <person name="Scheremetjew M."/>
            <person name="Finn R."/>
            <person name="Kale V."/>
            <person name="Holt S."/>
            <person name="Cochrane G."/>
            <person name="Meng A."/>
            <person name="Brown T."/>
            <person name="Cohen L."/>
        </authorList>
    </citation>
    <scope>NUCLEOTIDE SEQUENCE</scope>
    <source>
        <strain evidence="2">GSO104</strain>
    </source>
</reference>
<dbReference type="EMBL" id="HBNS01024331">
    <property type="protein sequence ID" value="CAE4615398.1"/>
    <property type="molecule type" value="Transcribed_RNA"/>
</dbReference>
<organism evidence="2">
    <name type="scientific">Ditylum brightwellii</name>
    <dbReference type="NCBI Taxonomy" id="49249"/>
    <lineage>
        <taxon>Eukaryota</taxon>
        <taxon>Sar</taxon>
        <taxon>Stramenopiles</taxon>
        <taxon>Ochrophyta</taxon>
        <taxon>Bacillariophyta</taxon>
        <taxon>Mediophyceae</taxon>
        <taxon>Lithodesmiophycidae</taxon>
        <taxon>Lithodesmiales</taxon>
        <taxon>Lithodesmiaceae</taxon>
        <taxon>Ditylum</taxon>
    </lineage>
</organism>
<name>A0A7S4RIL8_9STRA</name>
<evidence type="ECO:0000256" key="1">
    <source>
        <dbReference type="SAM" id="MobiDB-lite"/>
    </source>
</evidence>
<sequence length="232" mass="26118">MSTSLSAHNGCMSMFRKEYVPKVHAFIPSETKKVKRAVRKGKSYLQIEINDEELKNLSLSYQVSPNVKSSALLSTKVTTCTETKGRKNPIVVRAGNSPNQNDWEVIEIPCDNDEWDIVDSFETRPSYAYITQPDSAFTLIDNAGQFVVQQKVSPEKLQVKRSAPSKAQVVEVNAFTAIPSPEDEWFNAKQDGERTRNKKLKAKKDDNARRQKLAQNKKSIRSARAPEEADGQ</sequence>
<dbReference type="AlphaFoldDB" id="A0A7S4RIL8"/>
<evidence type="ECO:0000313" key="2">
    <source>
        <dbReference type="EMBL" id="CAE4615398.1"/>
    </source>
</evidence>
<protein>
    <submittedName>
        <fullName evidence="2">Uncharacterized protein</fullName>
    </submittedName>
</protein>
<gene>
    <name evidence="2" type="ORF">DBRI00130_LOCUS19205</name>
</gene>